<protein>
    <recommendedName>
        <fullName evidence="3">HEAT repeat domain-containing protein</fullName>
    </recommendedName>
</protein>
<dbReference type="InterPro" id="IPR011989">
    <property type="entry name" value="ARM-like"/>
</dbReference>
<dbReference type="EMBL" id="JAQSIO010000002">
    <property type="protein sequence ID" value="MDD0814261.1"/>
    <property type="molecule type" value="Genomic_DNA"/>
</dbReference>
<name>A0ABT5MGP2_9BURK</name>
<dbReference type="InterPro" id="IPR016024">
    <property type="entry name" value="ARM-type_fold"/>
</dbReference>
<gene>
    <name evidence="1" type="ORF">PSQ39_06425</name>
</gene>
<dbReference type="Proteomes" id="UP001528672">
    <property type="component" value="Unassembled WGS sequence"/>
</dbReference>
<accession>A0ABT5MGP2</accession>
<evidence type="ECO:0008006" key="3">
    <source>
        <dbReference type="Google" id="ProtNLM"/>
    </source>
</evidence>
<proteinExistence type="predicted"/>
<dbReference type="RefSeq" id="WP_273925883.1">
    <property type="nucleotide sequence ID" value="NZ_JAQSIO010000002.1"/>
</dbReference>
<evidence type="ECO:0000313" key="1">
    <source>
        <dbReference type="EMBL" id="MDD0814261.1"/>
    </source>
</evidence>
<evidence type="ECO:0000313" key="2">
    <source>
        <dbReference type="Proteomes" id="UP001528672"/>
    </source>
</evidence>
<sequence length="71" mass="7458">MATPQDAFKELLSLLDSPTTPLDLRVAAADGLGTIGGEVAREALLKILQSKTQALALRSAAARAIAHAYRQ</sequence>
<dbReference type="SUPFAM" id="SSF48371">
    <property type="entry name" value="ARM repeat"/>
    <property type="match status" value="1"/>
</dbReference>
<reference evidence="1 2" key="1">
    <citation type="submission" date="2023-02" db="EMBL/GenBank/DDBJ databases">
        <title>Bacterial whole genome sequence for Curvibacter sp. HBC28.</title>
        <authorList>
            <person name="Le V."/>
            <person name="Ko S.-R."/>
            <person name="Ahn C.-Y."/>
            <person name="Oh H.-M."/>
        </authorList>
    </citation>
    <scope>NUCLEOTIDE SEQUENCE [LARGE SCALE GENOMIC DNA]</scope>
    <source>
        <strain evidence="1 2">HBC28</strain>
    </source>
</reference>
<keyword evidence="2" id="KW-1185">Reference proteome</keyword>
<comment type="caution">
    <text evidence="1">The sequence shown here is derived from an EMBL/GenBank/DDBJ whole genome shotgun (WGS) entry which is preliminary data.</text>
</comment>
<organism evidence="1 2">
    <name type="scientific">Curvibacter microcysteis</name>
    <dbReference type="NCBI Taxonomy" id="3026419"/>
    <lineage>
        <taxon>Bacteria</taxon>
        <taxon>Pseudomonadati</taxon>
        <taxon>Pseudomonadota</taxon>
        <taxon>Betaproteobacteria</taxon>
        <taxon>Burkholderiales</taxon>
        <taxon>Comamonadaceae</taxon>
        <taxon>Curvibacter</taxon>
    </lineage>
</organism>
<dbReference type="Gene3D" id="1.25.10.10">
    <property type="entry name" value="Leucine-rich Repeat Variant"/>
    <property type="match status" value="1"/>
</dbReference>